<reference evidence="1" key="1">
    <citation type="submission" date="2023-02" db="EMBL/GenBank/DDBJ databases">
        <title>Elizabethkingia anophelis draft genomes.</title>
        <authorList>
            <person name="Nicholson A.C."/>
            <person name="Whitney A.M."/>
            <person name="Humrighouse B.W."/>
            <person name="Villarma A."/>
            <person name="Bell M."/>
            <person name="Mcquiston J."/>
        </authorList>
    </citation>
    <scope>NUCLEOTIDE SEQUENCE</scope>
    <source>
        <strain evidence="1">B4955</strain>
    </source>
</reference>
<dbReference type="EMBL" id="NWGY01000001">
    <property type="protein sequence ID" value="MDV3662469.1"/>
    <property type="molecule type" value="Genomic_DNA"/>
</dbReference>
<dbReference type="Proteomes" id="UP001189000">
    <property type="component" value="Unassembled WGS sequence"/>
</dbReference>
<sequence>MAQELDPCFKDINVENVNSCPNDETVAGLATKLYYIPETHVATFTKPPKTNTTSYEDRITIPTTGLVPVTGKGWKKIDVLVEENELGNITVGNKGNKKTKAELDVFIKGFKKQIVGFQNAHLNTPMIYGIPDSTGQMWIIGNKENPAFFDTSEIKTGKKSEDNSGLTGKISANATVLAYDGEMTIIPDTITPPSGS</sequence>
<name>A0AAE4T3B3_9FLAO</name>
<evidence type="ECO:0000313" key="1">
    <source>
        <dbReference type="EMBL" id="MDV3662469.1"/>
    </source>
</evidence>
<comment type="caution">
    <text evidence="1">The sequence shown here is derived from an EMBL/GenBank/DDBJ whole genome shotgun (WGS) entry which is preliminary data.</text>
</comment>
<dbReference type="AlphaFoldDB" id="A0AAE4T3B3"/>
<gene>
    <name evidence="1" type="ORF">CMU51_00140</name>
</gene>
<protein>
    <submittedName>
        <fullName evidence="1">Uncharacterized protein</fullName>
    </submittedName>
</protein>
<proteinExistence type="predicted"/>
<organism evidence="1 2">
    <name type="scientific">Elizabethkingia anophelis</name>
    <dbReference type="NCBI Taxonomy" id="1117645"/>
    <lineage>
        <taxon>Bacteria</taxon>
        <taxon>Pseudomonadati</taxon>
        <taxon>Bacteroidota</taxon>
        <taxon>Flavobacteriia</taxon>
        <taxon>Flavobacteriales</taxon>
        <taxon>Weeksellaceae</taxon>
        <taxon>Elizabethkingia</taxon>
    </lineage>
</organism>
<evidence type="ECO:0000313" key="2">
    <source>
        <dbReference type="Proteomes" id="UP001189000"/>
    </source>
</evidence>
<accession>A0AAE4T3B3</accession>